<evidence type="ECO:0000313" key="7">
    <source>
        <dbReference type="EMBL" id="MFL9879911.1"/>
    </source>
</evidence>
<comment type="subcellular location">
    <subcellularLocation>
        <location evidence="1">Membrane</location>
        <topology evidence="1">Multi-pass membrane protein</topology>
    </subcellularLocation>
</comment>
<keyword evidence="2 5" id="KW-0812">Transmembrane</keyword>
<dbReference type="Proteomes" id="UP001629214">
    <property type="component" value="Unassembled WGS sequence"/>
</dbReference>
<evidence type="ECO:0000313" key="8">
    <source>
        <dbReference type="Proteomes" id="UP001629214"/>
    </source>
</evidence>
<feature type="transmembrane region" description="Helical" evidence="5">
    <location>
        <begin position="343"/>
        <end position="364"/>
    </location>
</feature>
<feature type="transmembrane region" description="Helical" evidence="5">
    <location>
        <begin position="154"/>
        <end position="173"/>
    </location>
</feature>
<proteinExistence type="predicted"/>
<keyword evidence="3 5" id="KW-1133">Transmembrane helix</keyword>
<keyword evidence="8" id="KW-1185">Reference proteome</keyword>
<comment type="caution">
    <text evidence="7">The sequence shown here is derived from an EMBL/GenBank/DDBJ whole genome shotgun (WGS) entry which is preliminary data.</text>
</comment>
<sequence length="528" mass="55780">MQTDINKEPAANPAQPDRARRKGRNILLICSSVCALIVLDTNIVAVSLPSVARSLHADFSDIEWVVSAYMLAFASLLLPAGSLADRFGRKRMMLLGLSLFSIASLGCGLAWSVEVLQLARALKGVGAAMLLTSALAVIGHVFHTEKDRTHAWAVWGACMGVSMTVAPLLGGVITELFGWRWIFLLNLPVCLCLGTLVYREVSESGDANAARLDPWGSLLLSSGLSFLIWGLINANSSGWISQATILRVAGGLLLLALFIPVELMQKRPMIDLRLFRRAPFIGAVLAMFGYAAAAQVMMTFLPLYLQNAFSYSAVAAGLAMLPFALAMMVFPRVGVALAQRMSLHGLMGLGMALVCAGNVVVAIAAYVSTYWMVLVGMIITGSGAGLLNGNTQKAIMHCVPRERTGMASGISTTTRFSAIVLAIACLGCVLTVRTGSYLKEGLLGANLPLPTQINDVVERIVAGDSAAALPALHHNAQALQLAQTGFAHAFSILMLAAAAIAAVSGVLLFHLMGRDGNSKTASVDTVTV</sequence>
<feature type="domain" description="Major facilitator superfamily (MFS) profile" evidence="6">
    <location>
        <begin position="26"/>
        <end position="516"/>
    </location>
</feature>
<feature type="transmembrane region" description="Helical" evidence="5">
    <location>
        <begin position="311"/>
        <end position="331"/>
    </location>
</feature>
<dbReference type="InterPro" id="IPR011701">
    <property type="entry name" value="MFS"/>
</dbReference>
<dbReference type="Pfam" id="PF07690">
    <property type="entry name" value="MFS_1"/>
    <property type="match status" value="1"/>
</dbReference>
<dbReference type="PANTHER" id="PTHR42718:SF49">
    <property type="entry name" value="EXPORT PROTEIN"/>
    <property type="match status" value="1"/>
</dbReference>
<dbReference type="InterPro" id="IPR036259">
    <property type="entry name" value="MFS_trans_sf"/>
</dbReference>
<name>A0ABW8ZA40_9BURK</name>
<dbReference type="Gene3D" id="1.20.1250.20">
    <property type="entry name" value="MFS general substrate transporter like domains"/>
    <property type="match status" value="1"/>
</dbReference>
<evidence type="ECO:0000256" key="1">
    <source>
        <dbReference type="ARBA" id="ARBA00004141"/>
    </source>
</evidence>
<dbReference type="Gene3D" id="1.20.1720.10">
    <property type="entry name" value="Multidrug resistance protein D"/>
    <property type="match status" value="1"/>
</dbReference>
<keyword evidence="4 5" id="KW-0472">Membrane</keyword>
<dbReference type="SUPFAM" id="SSF103473">
    <property type="entry name" value="MFS general substrate transporter"/>
    <property type="match status" value="1"/>
</dbReference>
<evidence type="ECO:0000256" key="5">
    <source>
        <dbReference type="SAM" id="Phobius"/>
    </source>
</evidence>
<evidence type="ECO:0000256" key="3">
    <source>
        <dbReference type="ARBA" id="ARBA00022989"/>
    </source>
</evidence>
<feature type="transmembrane region" description="Helical" evidence="5">
    <location>
        <begin position="64"/>
        <end position="81"/>
    </location>
</feature>
<protein>
    <submittedName>
        <fullName evidence="7">MFS transporter</fullName>
    </submittedName>
</protein>
<dbReference type="RefSeq" id="WP_408168998.1">
    <property type="nucleotide sequence ID" value="NZ_JAQQFR010000010.1"/>
</dbReference>
<evidence type="ECO:0000259" key="6">
    <source>
        <dbReference type="PROSITE" id="PS50850"/>
    </source>
</evidence>
<feature type="transmembrane region" description="Helical" evidence="5">
    <location>
        <begin position="26"/>
        <end position="52"/>
    </location>
</feature>
<feature type="transmembrane region" description="Helical" evidence="5">
    <location>
        <begin position="370"/>
        <end position="389"/>
    </location>
</feature>
<feature type="transmembrane region" description="Helical" evidence="5">
    <location>
        <begin position="410"/>
        <end position="432"/>
    </location>
</feature>
<dbReference type="PRINTS" id="PR01036">
    <property type="entry name" value="TCRTETB"/>
</dbReference>
<dbReference type="CDD" id="cd17321">
    <property type="entry name" value="MFS_MMR_MDR_like"/>
    <property type="match status" value="1"/>
</dbReference>
<feature type="transmembrane region" description="Helical" evidence="5">
    <location>
        <begin position="238"/>
        <end position="259"/>
    </location>
</feature>
<evidence type="ECO:0000256" key="4">
    <source>
        <dbReference type="ARBA" id="ARBA00023136"/>
    </source>
</evidence>
<organism evidence="7 8">
    <name type="scientific">Herbaspirillum rhizosphaerae</name>
    <dbReference type="NCBI Taxonomy" id="346179"/>
    <lineage>
        <taxon>Bacteria</taxon>
        <taxon>Pseudomonadati</taxon>
        <taxon>Pseudomonadota</taxon>
        <taxon>Betaproteobacteria</taxon>
        <taxon>Burkholderiales</taxon>
        <taxon>Oxalobacteraceae</taxon>
        <taxon>Herbaspirillum</taxon>
    </lineage>
</organism>
<accession>A0ABW8ZA40</accession>
<feature type="transmembrane region" description="Helical" evidence="5">
    <location>
        <begin position="486"/>
        <end position="509"/>
    </location>
</feature>
<dbReference type="PROSITE" id="PS50850">
    <property type="entry name" value="MFS"/>
    <property type="match status" value="1"/>
</dbReference>
<gene>
    <name evidence="7" type="ORF">PQR63_16040</name>
</gene>
<dbReference type="InterPro" id="IPR020846">
    <property type="entry name" value="MFS_dom"/>
</dbReference>
<feature type="transmembrane region" description="Helical" evidence="5">
    <location>
        <begin position="280"/>
        <end position="305"/>
    </location>
</feature>
<dbReference type="EMBL" id="JAQQFR010000010">
    <property type="protein sequence ID" value="MFL9879911.1"/>
    <property type="molecule type" value="Genomic_DNA"/>
</dbReference>
<evidence type="ECO:0000256" key="2">
    <source>
        <dbReference type="ARBA" id="ARBA00022692"/>
    </source>
</evidence>
<dbReference type="PANTHER" id="PTHR42718">
    <property type="entry name" value="MAJOR FACILITATOR SUPERFAMILY MULTIDRUG TRANSPORTER MFSC"/>
    <property type="match status" value="1"/>
</dbReference>
<feature type="transmembrane region" description="Helical" evidence="5">
    <location>
        <begin position="210"/>
        <end position="232"/>
    </location>
</feature>
<feature type="transmembrane region" description="Helical" evidence="5">
    <location>
        <begin position="93"/>
        <end position="113"/>
    </location>
</feature>
<feature type="transmembrane region" description="Helical" evidence="5">
    <location>
        <begin position="179"/>
        <end position="198"/>
    </location>
</feature>
<reference evidence="7 8" key="1">
    <citation type="journal article" date="2024" name="Chem. Sci.">
        <title>Discovery of megapolipeptins by genome mining of a Burkholderiales bacteria collection.</title>
        <authorList>
            <person name="Paulo B.S."/>
            <person name="Recchia M.J.J."/>
            <person name="Lee S."/>
            <person name="Fergusson C.H."/>
            <person name="Romanowski S.B."/>
            <person name="Hernandez A."/>
            <person name="Krull N."/>
            <person name="Liu D.Y."/>
            <person name="Cavanagh H."/>
            <person name="Bos A."/>
            <person name="Gray C.A."/>
            <person name="Murphy B.T."/>
            <person name="Linington R.G."/>
            <person name="Eustaquio A.S."/>
        </authorList>
    </citation>
    <scope>NUCLEOTIDE SEQUENCE [LARGE SCALE GENOMIC DNA]</scope>
    <source>
        <strain evidence="7 8">RL21-008-BIB-B</strain>
    </source>
</reference>
<feature type="transmembrane region" description="Helical" evidence="5">
    <location>
        <begin position="125"/>
        <end position="142"/>
    </location>
</feature>